<feature type="compositionally biased region" description="Low complexity" evidence="1">
    <location>
        <begin position="687"/>
        <end position="705"/>
    </location>
</feature>
<sequence>MQSNLINLFNGIIKREINVFNDVVVVDDVVEKKDTEMTDDSTPSLDNEDQSTPPQPSQPSQIQPNKLLFNKDSLLKEIQKIYPNIKDPIQIEIKTSIDLNIRIFFNNLIKQIDITYENIDLAIKLAYSFVELGILDSILPLQLSEDLFETKTISKCLDLFGLLESRAEIFSQDPEIIKGRKRNLLLKICIELLKRETNPDSCGRILLFLAYVFPLSDPSGLNTKGEHNIHPEEALDFQNDIMNNVNGNNNNNVNNSEDTTTTSTAATATVITTTNGNNDTTVDRNFYRQFWGLQTVFQNPQQVLLNTTVTTGGTITNITLNKIKWESFIQSLELVIGSFSTHINLDELSQSSSNNPSKKHYFTKYLTSSNLMKLQLKDSIFRKNILTQILITFQALDLTNQKYPTIFNDLQKNIIQELTNKCFKILSNTNPNGEYFSNCLSSILKREKNWIIWKRDNQCKPFERPPCSPIVKKKKLFRKTALTKISLGNQELSRLWNLSGAPNDRSYLKTQNSVSLDSFIEPLKKETIEQEEKTKQEALKLERRKKNEQKRSDAEKARRKEYDEKKAEFLLANPTKKDKDYQEYEELPAEVDSDDLSDLDEPKELLRDNPVYIWKTLRLISRKRLELFKNPKFDDIIQSFIKPTITQSQAVSTATPPPTTTTTTSTTAPPTITTATATTSPPPPVTPVVSTTTTPTQIASTSSPTIENLSQNEKIEQIASNTPMEE</sequence>
<feature type="region of interest" description="Disordered" evidence="1">
    <location>
        <begin position="646"/>
        <end position="726"/>
    </location>
</feature>
<dbReference type="InterPro" id="IPR021861">
    <property type="entry name" value="THO_THOC1"/>
</dbReference>
<dbReference type="HOGENOM" id="CLU_381501_0_0_1"/>
<dbReference type="EMBL" id="AAFI02000013">
    <property type="protein sequence ID" value="EAL69609.2"/>
    <property type="molecule type" value="Genomic_DNA"/>
</dbReference>
<dbReference type="GO" id="GO:0000445">
    <property type="term" value="C:THO complex part of transcription export complex"/>
    <property type="evidence" value="ECO:0000318"/>
    <property type="project" value="GO_Central"/>
</dbReference>
<dbReference type="GO" id="GO:0006406">
    <property type="term" value="P:mRNA export from nucleus"/>
    <property type="evidence" value="ECO:0000318"/>
    <property type="project" value="GO_Central"/>
</dbReference>
<dbReference type="GeneID" id="8620181"/>
<dbReference type="PaxDb" id="44689-DDB0233560"/>
<feature type="compositionally biased region" description="Basic and acidic residues" evidence="1">
    <location>
        <begin position="549"/>
        <end position="560"/>
    </location>
</feature>
<dbReference type="KEGG" id="ddi:DDB_G0275717"/>
<dbReference type="eggNOG" id="KOG2491">
    <property type="taxonomic scope" value="Eukaryota"/>
</dbReference>
<dbReference type="FunCoup" id="Q552T7">
    <property type="interactions" value="336"/>
</dbReference>
<evidence type="ECO:0000313" key="2">
    <source>
        <dbReference type="EMBL" id="EAL69609.2"/>
    </source>
</evidence>
<feature type="compositionally biased region" description="Low complexity" evidence="1">
    <location>
        <begin position="648"/>
        <end position="679"/>
    </location>
</feature>
<dbReference type="VEuPathDB" id="AmoebaDB:DDB_G0275717"/>
<name>Q552T7_DICDI</name>
<organism evidence="2 3">
    <name type="scientific">Dictyostelium discoideum</name>
    <name type="common">Social amoeba</name>
    <dbReference type="NCBI Taxonomy" id="44689"/>
    <lineage>
        <taxon>Eukaryota</taxon>
        <taxon>Amoebozoa</taxon>
        <taxon>Evosea</taxon>
        <taxon>Eumycetozoa</taxon>
        <taxon>Dictyostelia</taxon>
        <taxon>Dictyosteliales</taxon>
        <taxon>Dictyosteliaceae</taxon>
        <taxon>Dictyostelium</taxon>
    </lineage>
</organism>
<feature type="compositionally biased region" description="Polar residues" evidence="1">
    <location>
        <begin position="706"/>
        <end position="726"/>
    </location>
</feature>
<evidence type="ECO:0008006" key="4">
    <source>
        <dbReference type="Google" id="ProtNLM"/>
    </source>
</evidence>
<feature type="region of interest" description="Disordered" evidence="1">
    <location>
        <begin position="34"/>
        <end position="63"/>
    </location>
</feature>
<dbReference type="OMA" id="NPDSCGR"/>
<dbReference type="dictyBase" id="DDB_G0275717">
    <property type="gene designation" value="thoc1"/>
</dbReference>
<dbReference type="PANTHER" id="PTHR13265">
    <property type="entry name" value="THO COMPLEX SUBUNIT 1"/>
    <property type="match status" value="1"/>
</dbReference>
<dbReference type="STRING" id="44689.Q552T7"/>
<gene>
    <name evidence="2" type="primary">thoc1</name>
    <name evidence="2" type="ORF">DDB_G0275717</name>
</gene>
<dbReference type="GlyGen" id="Q552T7">
    <property type="glycosylation" value="1 site"/>
</dbReference>
<reference evidence="2 3" key="1">
    <citation type="journal article" date="2005" name="Nature">
        <title>The genome of the social amoeba Dictyostelium discoideum.</title>
        <authorList>
            <consortium name="The Dictyostelium discoideum Sequencing Consortium"/>
            <person name="Eichinger L."/>
            <person name="Pachebat J.A."/>
            <person name="Glockner G."/>
            <person name="Rajandream M.A."/>
            <person name="Sucgang R."/>
            <person name="Berriman M."/>
            <person name="Song J."/>
            <person name="Olsen R."/>
            <person name="Szafranski K."/>
            <person name="Xu Q."/>
            <person name="Tunggal B."/>
            <person name="Kummerfeld S."/>
            <person name="Madera M."/>
            <person name="Konfortov B.A."/>
            <person name="Rivero F."/>
            <person name="Bankier A.T."/>
            <person name="Lehmann R."/>
            <person name="Hamlin N."/>
            <person name="Davies R."/>
            <person name="Gaudet P."/>
            <person name="Fey P."/>
            <person name="Pilcher K."/>
            <person name="Chen G."/>
            <person name="Saunders D."/>
            <person name="Sodergren E."/>
            <person name="Davis P."/>
            <person name="Kerhornou A."/>
            <person name="Nie X."/>
            <person name="Hall N."/>
            <person name="Anjard C."/>
            <person name="Hemphill L."/>
            <person name="Bason N."/>
            <person name="Farbrother P."/>
            <person name="Desany B."/>
            <person name="Just E."/>
            <person name="Morio T."/>
            <person name="Rost R."/>
            <person name="Churcher C."/>
            <person name="Cooper J."/>
            <person name="Haydock S."/>
            <person name="van Driessche N."/>
            <person name="Cronin A."/>
            <person name="Goodhead I."/>
            <person name="Muzny D."/>
            <person name="Mourier T."/>
            <person name="Pain A."/>
            <person name="Lu M."/>
            <person name="Harper D."/>
            <person name="Lindsay R."/>
            <person name="Hauser H."/>
            <person name="James K."/>
            <person name="Quiles M."/>
            <person name="Madan Babu M."/>
            <person name="Saito T."/>
            <person name="Buchrieser C."/>
            <person name="Wardroper A."/>
            <person name="Felder M."/>
            <person name="Thangavelu M."/>
            <person name="Johnson D."/>
            <person name="Knights A."/>
            <person name="Loulseged H."/>
            <person name="Mungall K."/>
            <person name="Oliver K."/>
            <person name="Price C."/>
            <person name="Quail M.A."/>
            <person name="Urushihara H."/>
            <person name="Hernandez J."/>
            <person name="Rabbinowitsch E."/>
            <person name="Steffen D."/>
            <person name="Sanders M."/>
            <person name="Ma J."/>
            <person name="Kohara Y."/>
            <person name="Sharp S."/>
            <person name="Simmonds M."/>
            <person name="Spiegler S."/>
            <person name="Tivey A."/>
            <person name="Sugano S."/>
            <person name="White B."/>
            <person name="Walker D."/>
            <person name="Woodward J."/>
            <person name="Winckler T."/>
            <person name="Tanaka Y."/>
            <person name="Shaulsky G."/>
            <person name="Schleicher M."/>
            <person name="Weinstock G."/>
            <person name="Rosenthal A."/>
            <person name="Cox E.C."/>
            <person name="Chisholm R.L."/>
            <person name="Gibbs R."/>
            <person name="Loomis W.F."/>
            <person name="Platzer M."/>
            <person name="Kay R.R."/>
            <person name="Williams J."/>
            <person name="Dear P.H."/>
            <person name="Noegel A.A."/>
            <person name="Barrell B."/>
            <person name="Kuspa A."/>
        </authorList>
    </citation>
    <scope>NUCLEOTIDE SEQUENCE [LARGE SCALE GENOMIC DNA]</scope>
    <source>
        <strain evidence="2 3">AX4</strain>
    </source>
</reference>
<comment type="caution">
    <text evidence="2">The sequence shown here is derived from an EMBL/GenBank/DDBJ whole genome shotgun (WGS) entry which is preliminary data.</text>
</comment>
<dbReference type="RefSeq" id="XP_643594.2">
    <property type="nucleotide sequence ID" value="XM_638502.2"/>
</dbReference>
<accession>Q552T7</accession>
<dbReference type="InParanoid" id="Q552T7"/>
<dbReference type="Proteomes" id="UP000002195">
    <property type="component" value="Unassembled WGS sequence"/>
</dbReference>
<evidence type="ECO:0000313" key="3">
    <source>
        <dbReference type="Proteomes" id="UP000002195"/>
    </source>
</evidence>
<proteinExistence type="predicted"/>
<dbReference type="PANTHER" id="PTHR13265:SF0">
    <property type="entry name" value="HPR1"/>
    <property type="match status" value="1"/>
</dbReference>
<dbReference type="PhylomeDB" id="Q552T7"/>
<dbReference type="SMR" id="Q552T7"/>
<protein>
    <recommendedName>
        <fullName evidence="4">THO complex subunit 1</fullName>
    </recommendedName>
</protein>
<evidence type="ECO:0000256" key="1">
    <source>
        <dbReference type="SAM" id="MobiDB-lite"/>
    </source>
</evidence>
<dbReference type="AlphaFoldDB" id="Q552T7"/>
<keyword evidence="3" id="KW-1185">Reference proteome</keyword>
<feature type="region of interest" description="Disordered" evidence="1">
    <location>
        <begin position="540"/>
        <end position="560"/>
    </location>
</feature>
<dbReference type="Pfam" id="PF11957">
    <property type="entry name" value="efThoc1"/>
    <property type="match status" value="1"/>
</dbReference>